<evidence type="ECO:0000256" key="2">
    <source>
        <dbReference type="ARBA" id="ARBA00023033"/>
    </source>
</evidence>
<gene>
    <name evidence="4" type="ORF">ACFO0S_08220</name>
</gene>
<dbReference type="EMBL" id="JBHSEF010000021">
    <property type="protein sequence ID" value="MFC4355029.1"/>
    <property type="molecule type" value="Genomic_DNA"/>
</dbReference>
<sequence>MIPEQPSYFEIGIYSLGDIGPNPITGTTTSAPERLQQLLDMAKWTDEAGLDVFGVGEHHRSDYVTSSPAVVLAAIARETENIRLISTTSVLSTLDPIRLYQDFATLDLLSHGRAEIIAGRGAFTESFPLFGYQLADYDALFEEHFTLLQKVNAEDRVSWNGHFRKSFPEMEIAPRALQKEIPLWVGVGGTPESAVRAGTFGAGVTLVLLGGMPERFAPLANLYRRAFEEAGHDKKQQKVAIAGHAFLAPNAKQARDEFFPYHANYWQYVNRQRGYSSRMTRQDFDQMAHPDTALFVGSPDEIVEKIHRQYELFGHTRFLAQVDIGGQPSDTIQRSIELLGTHVAPKVRKLIHFRE</sequence>
<dbReference type="InterPro" id="IPR036661">
    <property type="entry name" value="Luciferase-like_sf"/>
</dbReference>
<evidence type="ECO:0000256" key="1">
    <source>
        <dbReference type="ARBA" id="ARBA00023002"/>
    </source>
</evidence>
<dbReference type="Pfam" id="PF00296">
    <property type="entry name" value="Bac_luciferase"/>
    <property type="match status" value="1"/>
</dbReference>
<reference evidence="5" key="1">
    <citation type="journal article" date="2019" name="Int. J. Syst. Evol. Microbiol.">
        <title>The Global Catalogue of Microorganisms (GCM) 10K type strain sequencing project: providing services to taxonomists for standard genome sequencing and annotation.</title>
        <authorList>
            <consortium name="The Broad Institute Genomics Platform"/>
            <consortium name="The Broad Institute Genome Sequencing Center for Infectious Disease"/>
            <person name="Wu L."/>
            <person name="Ma J."/>
        </authorList>
    </citation>
    <scope>NUCLEOTIDE SEQUENCE [LARGE SCALE GENOMIC DNA]</scope>
    <source>
        <strain evidence="5">CCUG 50353</strain>
    </source>
</reference>
<dbReference type="PANTHER" id="PTHR30137:SF8">
    <property type="entry name" value="BLR5498 PROTEIN"/>
    <property type="match status" value="1"/>
</dbReference>
<organism evidence="4 5">
    <name type="scientific">Chryseomicrobium palamuruense</name>
    <dbReference type="NCBI Taxonomy" id="682973"/>
    <lineage>
        <taxon>Bacteria</taxon>
        <taxon>Bacillati</taxon>
        <taxon>Bacillota</taxon>
        <taxon>Bacilli</taxon>
        <taxon>Bacillales</taxon>
        <taxon>Caryophanaceae</taxon>
        <taxon>Chryseomicrobium</taxon>
    </lineage>
</organism>
<accession>A0ABV8UVF0</accession>
<evidence type="ECO:0000313" key="5">
    <source>
        <dbReference type="Proteomes" id="UP001595733"/>
    </source>
</evidence>
<dbReference type="InterPro" id="IPR011251">
    <property type="entry name" value="Luciferase-like_dom"/>
</dbReference>
<feature type="domain" description="Luciferase-like" evidence="3">
    <location>
        <begin position="12"/>
        <end position="313"/>
    </location>
</feature>
<protein>
    <submittedName>
        <fullName evidence="4">LLM class flavin-dependent oxidoreductase</fullName>
    </submittedName>
</protein>
<dbReference type="Gene3D" id="3.20.20.30">
    <property type="entry name" value="Luciferase-like domain"/>
    <property type="match status" value="1"/>
</dbReference>
<proteinExistence type="predicted"/>
<dbReference type="RefSeq" id="WP_378141374.1">
    <property type="nucleotide sequence ID" value="NZ_JBHSEF010000021.1"/>
</dbReference>
<evidence type="ECO:0000313" key="4">
    <source>
        <dbReference type="EMBL" id="MFC4355029.1"/>
    </source>
</evidence>
<dbReference type="SUPFAM" id="SSF51679">
    <property type="entry name" value="Bacterial luciferase-like"/>
    <property type="match status" value="1"/>
</dbReference>
<comment type="caution">
    <text evidence="4">The sequence shown here is derived from an EMBL/GenBank/DDBJ whole genome shotgun (WGS) entry which is preliminary data.</text>
</comment>
<dbReference type="PANTHER" id="PTHR30137">
    <property type="entry name" value="LUCIFERASE-LIKE MONOOXYGENASE"/>
    <property type="match status" value="1"/>
</dbReference>
<keyword evidence="2" id="KW-0503">Monooxygenase</keyword>
<keyword evidence="5" id="KW-1185">Reference proteome</keyword>
<dbReference type="Proteomes" id="UP001595733">
    <property type="component" value="Unassembled WGS sequence"/>
</dbReference>
<dbReference type="InterPro" id="IPR050766">
    <property type="entry name" value="Bact_Lucif_Oxidored"/>
</dbReference>
<dbReference type="CDD" id="cd00347">
    <property type="entry name" value="Flavin_utilizing_monoxygenases"/>
    <property type="match status" value="1"/>
</dbReference>
<keyword evidence="1" id="KW-0560">Oxidoreductase</keyword>
<name>A0ABV8UVF0_9BACL</name>
<evidence type="ECO:0000259" key="3">
    <source>
        <dbReference type="Pfam" id="PF00296"/>
    </source>
</evidence>